<organism evidence="1 2">
    <name type="scientific">Gossypium stocksii</name>
    <dbReference type="NCBI Taxonomy" id="47602"/>
    <lineage>
        <taxon>Eukaryota</taxon>
        <taxon>Viridiplantae</taxon>
        <taxon>Streptophyta</taxon>
        <taxon>Embryophyta</taxon>
        <taxon>Tracheophyta</taxon>
        <taxon>Spermatophyta</taxon>
        <taxon>Magnoliopsida</taxon>
        <taxon>eudicotyledons</taxon>
        <taxon>Gunneridae</taxon>
        <taxon>Pentapetalae</taxon>
        <taxon>rosids</taxon>
        <taxon>malvids</taxon>
        <taxon>Malvales</taxon>
        <taxon>Malvaceae</taxon>
        <taxon>Malvoideae</taxon>
        <taxon>Gossypium</taxon>
    </lineage>
</organism>
<gene>
    <name evidence="1" type="ORF">J1N35_016700</name>
</gene>
<sequence>MRSPLQVTQNNSIDLLVDGLNDAKWKLTGFNGFLEASRKRASWDLFRSLAQLNTLPRVCICDFNNLLSITDKWGGTEYPPRWYEEFRECIANCHLVEIPLTGVGYTCERGARIV</sequence>
<name>A0A9D3VML1_9ROSI</name>
<protein>
    <submittedName>
        <fullName evidence="1">Uncharacterized protein</fullName>
    </submittedName>
</protein>
<dbReference type="Proteomes" id="UP000828251">
    <property type="component" value="Unassembled WGS sequence"/>
</dbReference>
<dbReference type="OrthoDB" id="852124at2759"/>
<evidence type="ECO:0000313" key="1">
    <source>
        <dbReference type="EMBL" id="KAH1089443.1"/>
    </source>
</evidence>
<dbReference type="AlphaFoldDB" id="A0A9D3VML1"/>
<accession>A0A9D3VML1</accession>
<reference evidence="1 2" key="1">
    <citation type="journal article" date="2021" name="Plant Biotechnol. J.">
        <title>Multi-omics assisted identification of the key and species-specific regulatory components of drought-tolerant mechanisms in Gossypium stocksii.</title>
        <authorList>
            <person name="Yu D."/>
            <person name="Ke L."/>
            <person name="Zhang D."/>
            <person name="Wu Y."/>
            <person name="Sun Y."/>
            <person name="Mei J."/>
            <person name="Sun J."/>
            <person name="Sun Y."/>
        </authorList>
    </citation>
    <scope>NUCLEOTIDE SEQUENCE [LARGE SCALE GENOMIC DNA]</scope>
    <source>
        <strain evidence="2">cv. E1</strain>
        <tissue evidence="1">Leaf</tissue>
    </source>
</reference>
<comment type="caution">
    <text evidence="1">The sequence shown here is derived from an EMBL/GenBank/DDBJ whole genome shotgun (WGS) entry which is preliminary data.</text>
</comment>
<keyword evidence="2" id="KW-1185">Reference proteome</keyword>
<dbReference type="EMBL" id="JAIQCV010000006">
    <property type="protein sequence ID" value="KAH1089443.1"/>
    <property type="molecule type" value="Genomic_DNA"/>
</dbReference>
<evidence type="ECO:0000313" key="2">
    <source>
        <dbReference type="Proteomes" id="UP000828251"/>
    </source>
</evidence>
<proteinExistence type="predicted"/>